<keyword evidence="1" id="KW-0812">Transmembrane</keyword>
<feature type="transmembrane region" description="Helical" evidence="1">
    <location>
        <begin position="50"/>
        <end position="67"/>
    </location>
</feature>
<name>A0ABY7TMC9_9SPHN</name>
<gene>
    <name evidence="2" type="ORF">PQ455_01400</name>
</gene>
<dbReference type="EMBL" id="CP117411">
    <property type="protein sequence ID" value="WCT73916.1"/>
    <property type="molecule type" value="Genomic_DNA"/>
</dbReference>
<organism evidence="2 3">
    <name type="scientific">Sphingomonas naphthae</name>
    <dbReference type="NCBI Taxonomy" id="1813468"/>
    <lineage>
        <taxon>Bacteria</taxon>
        <taxon>Pseudomonadati</taxon>
        <taxon>Pseudomonadota</taxon>
        <taxon>Alphaproteobacteria</taxon>
        <taxon>Sphingomonadales</taxon>
        <taxon>Sphingomonadaceae</taxon>
        <taxon>Sphingomonas</taxon>
    </lineage>
</organism>
<protein>
    <recommendedName>
        <fullName evidence="4">DUF202 domain-containing protein</fullName>
    </recommendedName>
</protein>
<evidence type="ECO:0008006" key="4">
    <source>
        <dbReference type="Google" id="ProtNLM"/>
    </source>
</evidence>
<dbReference type="Proteomes" id="UP001220395">
    <property type="component" value="Chromosome"/>
</dbReference>
<keyword evidence="3" id="KW-1185">Reference proteome</keyword>
<evidence type="ECO:0000313" key="3">
    <source>
        <dbReference type="Proteomes" id="UP001220395"/>
    </source>
</evidence>
<keyword evidence="1" id="KW-0472">Membrane</keyword>
<feature type="transmembrane region" description="Helical" evidence="1">
    <location>
        <begin position="20"/>
        <end position="38"/>
    </location>
</feature>
<keyword evidence="1" id="KW-1133">Transmembrane helix</keyword>
<sequence>MTDAPEATSTPLVVNPDPVPAMLATAARYAAALLAGWLIRRGYIGHADEALISGLVLAIVTTGYALWRSHSAKAQLVTVARAADDSVARVKGE</sequence>
<evidence type="ECO:0000256" key="1">
    <source>
        <dbReference type="SAM" id="Phobius"/>
    </source>
</evidence>
<dbReference type="RefSeq" id="WP_273688543.1">
    <property type="nucleotide sequence ID" value="NZ_CP117411.1"/>
</dbReference>
<reference evidence="2 3" key="1">
    <citation type="submission" date="2023-02" db="EMBL/GenBank/DDBJ databases">
        <title>Genome sequence of Sphingomonas naphthae.</title>
        <authorList>
            <person name="Kim S."/>
            <person name="Heo J."/>
            <person name="Kwon S.-W."/>
        </authorList>
    </citation>
    <scope>NUCLEOTIDE SEQUENCE [LARGE SCALE GENOMIC DNA]</scope>
    <source>
        <strain evidence="2 3">KACC 18716</strain>
    </source>
</reference>
<proteinExistence type="predicted"/>
<accession>A0ABY7TMC9</accession>
<evidence type="ECO:0000313" key="2">
    <source>
        <dbReference type="EMBL" id="WCT73916.1"/>
    </source>
</evidence>